<evidence type="ECO:0000313" key="1">
    <source>
        <dbReference type="EMBL" id="AKJ03913.1"/>
    </source>
</evidence>
<dbReference type="EMBL" id="QUMU01000016">
    <property type="protein sequence ID" value="REG23688.1"/>
    <property type="molecule type" value="Genomic_DNA"/>
</dbReference>
<dbReference type="EMBL" id="CP011509">
    <property type="protein sequence ID" value="AKJ03913.1"/>
    <property type="molecule type" value="Genomic_DNA"/>
</dbReference>
<protein>
    <submittedName>
        <fullName evidence="1">Uncharacterized protein</fullName>
    </submittedName>
</protein>
<organism evidence="1 3">
    <name type="scientific">Archangium gephyra</name>
    <dbReference type="NCBI Taxonomy" id="48"/>
    <lineage>
        <taxon>Bacteria</taxon>
        <taxon>Pseudomonadati</taxon>
        <taxon>Myxococcota</taxon>
        <taxon>Myxococcia</taxon>
        <taxon>Myxococcales</taxon>
        <taxon>Cystobacterineae</taxon>
        <taxon>Archangiaceae</taxon>
        <taxon>Archangium</taxon>
    </lineage>
</organism>
<accession>A0AAC8TFE4</accession>
<gene>
    <name evidence="1" type="ORF">AA314_05539</name>
    <name evidence="2" type="ORF">ATI61_116160</name>
</gene>
<reference evidence="1 3" key="1">
    <citation type="submission" date="2015-05" db="EMBL/GenBank/DDBJ databases">
        <title>Genome assembly of Archangium gephyra DSM 2261.</title>
        <authorList>
            <person name="Sharma G."/>
            <person name="Subramanian S."/>
        </authorList>
    </citation>
    <scope>NUCLEOTIDE SEQUENCE [LARGE SCALE GENOMIC DNA]</scope>
    <source>
        <strain evidence="1 3">DSM 2261</strain>
    </source>
</reference>
<evidence type="ECO:0000313" key="4">
    <source>
        <dbReference type="Proteomes" id="UP000256345"/>
    </source>
</evidence>
<dbReference type="AlphaFoldDB" id="A0AAC8TFE4"/>
<sequence>MPYYQFFDFKERKAVEVPLPLHEFPQAHLQVLGTRTPPMAHVVHFDGQVFSLTLNASKNHEASATYFCQYDTRTNRFSELVYLSPWDDTRHIEDIGFDSTDEYFYFAIGANPAGNVIKNGYTSLELNRIHLRNRELDWKMKVDLPKRARPLKLNSGPQLFSRDGTKLALVEYNDAGIQRDDKPNPPEQVLVVDIPSKTVDAYPSLLTAYGQVFSPDNRYLILGSNELGRMIRIDLEKKKLDLEGPGHKRVDRYLPTPSGKSFLVFSNTKLTSPKTVEVRRVSDLKLQTSIPVRMVFPGTDAVVPSGIFSGLDGRMLLIPYVDKKGWSDRKGWRLYEVPDDVTSPEVDGGSGGDMKVAQGVVLGKQYADANHLLYEDRKEDPNASFSQFVVNKTGDIFLIGTLSDNSDDDYKVGRTRPVVAKLGPDGRPKWQRILVKKGFLDYEGGQVAALPDGGCVADVVSYVHPGSHPVTRVVRLDAQGKVLWDYHFGGGRPRIGDRYELLPDLSISITGRLYEGGEKYRPWKALLDKNGKVLSDEVAP</sequence>
<reference evidence="2 4" key="2">
    <citation type="submission" date="2018-08" db="EMBL/GenBank/DDBJ databases">
        <title>Genomic Encyclopedia of Archaeal and Bacterial Type Strains, Phase II (KMG-II): from individual species to whole genera.</title>
        <authorList>
            <person name="Goeker M."/>
        </authorList>
    </citation>
    <scope>NUCLEOTIDE SEQUENCE [LARGE SCALE GENOMIC DNA]</scope>
    <source>
        <strain evidence="2 4">DSM 2261</strain>
    </source>
</reference>
<dbReference type="InterPro" id="IPR011044">
    <property type="entry name" value="Quino_amine_DH_bsu"/>
</dbReference>
<dbReference type="Proteomes" id="UP000035579">
    <property type="component" value="Chromosome"/>
</dbReference>
<evidence type="ECO:0000313" key="3">
    <source>
        <dbReference type="Proteomes" id="UP000035579"/>
    </source>
</evidence>
<dbReference type="KEGG" id="age:AA314_05539"/>
<keyword evidence="4" id="KW-1185">Reference proteome</keyword>
<dbReference type="Proteomes" id="UP000256345">
    <property type="component" value="Unassembled WGS sequence"/>
</dbReference>
<name>A0AAC8TFE4_9BACT</name>
<evidence type="ECO:0000313" key="2">
    <source>
        <dbReference type="EMBL" id="REG23688.1"/>
    </source>
</evidence>
<dbReference type="SUPFAM" id="SSF50969">
    <property type="entry name" value="YVTN repeat-like/Quinoprotein amine dehydrogenase"/>
    <property type="match status" value="1"/>
</dbReference>
<proteinExistence type="predicted"/>